<feature type="region of interest" description="Disordered" evidence="1">
    <location>
        <begin position="1"/>
        <end position="24"/>
    </location>
</feature>
<keyword evidence="5" id="KW-1185">Reference proteome</keyword>
<feature type="transmembrane region" description="Helical" evidence="2">
    <location>
        <begin position="56"/>
        <end position="76"/>
    </location>
</feature>
<keyword evidence="2" id="KW-0812">Transmembrane</keyword>
<evidence type="ECO:0000256" key="1">
    <source>
        <dbReference type="SAM" id="MobiDB-lite"/>
    </source>
</evidence>
<dbReference type="InterPro" id="IPR032389">
    <property type="entry name" value="GspB_C"/>
</dbReference>
<dbReference type="Pfam" id="PF16537">
    <property type="entry name" value="T2SSB"/>
    <property type="match status" value="1"/>
</dbReference>
<sequence>MSRIMHELNQSSAKQPPFNKAPLKQSSFNSPSFRGYQNHHVPSSVKGISNKRGASLAMGLLLILVPSLLVGGVLAYQSYNPQQNSASQAALVILPESKPQSDLEPQIADADIANVDAVSMDAEGEVLFAVRPAPASQPLKALPRQEVYAQIGSESTNVAGGAIVPVASSESSARTSEESELSLAQQEVQPGVSNENTDLQSDSDLLQGLDLSELPPDLALKLESMMGEQQSVPEPMDSRPAGQVGSQVIELETHTNSLSGVLPKLDLQTHMYSSSETKRWVKVNGQEVAQGDWIGRDIQLLEIKPQSVIIEFNQQKIEIPALYEWKG</sequence>
<feature type="domain" description="Type II secretion system protein GspB C-terminal" evidence="3">
    <location>
        <begin position="262"/>
        <end position="321"/>
    </location>
</feature>
<dbReference type="Proteomes" id="UP001569200">
    <property type="component" value="Unassembled WGS sequence"/>
</dbReference>
<evidence type="ECO:0000259" key="3">
    <source>
        <dbReference type="Pfam" id="PF16537"/>
    </source>
</evidence>
<feature type="compositionally biased region" description="Polar residues" evidence="1">
    <location>
        <begin position="184"/>
        <end position="197"/>
    </location>
</feature>
<name>A0ABV4LYP7_VIBSP</name>
<proteinExistence type="predicted"/>
<evidence type="ECO:0000313" key="5">
    <source>
        <dbReference type="Proteomes" id="UP001569200"/>
    </source>
</evidence>
<protein>
    <submittedName>
        <fullName evidence="4">General secretion pathway protein GspB</fullName>
    </submittedName>
</protein>
<dbReference type="EMBL" id="JBGOOW010000046">
    <property type="protein sequence ID" value="MEZ8183538.1"/>
    <property type="molecule type" value="Genomic_DNA"/>
</dbReference>
<accession>A0ABV4LYP7</accession>
<evidence type="ECO:0000313" key="4">
    <source>
        <dbReference type="EMBL" id="MEZ8183538.1"/>
    </source>
</evidence>
<gene>
    <name evidence="4" type="ORF">ACED33_22925</name>
</gene>
<feature type="region of interest" description="Disordered" evidence="1">
    <location>
        <begin position="169"/>
        <end position="200"/>
    </location>
</feature>
<evidence type="ECO:0000256" key="2">
    <source>
        <dbReference type="SAM" id="Phobius"/>
    </source>
</evidence>
<keyword evidence="2" id="KW-0472">Membrane</keyword>
<dbReference type="RefSeq" id="WP_368084806.1">
    <property type="nucleotide sequence ID" value="NZ_JBGONW010000043.1"/>
</dbReference>
<comment type="caution">
    <text evidence="4">The sequence shown here is derived from an EMBL/GenBank/DDBJ whole genome shotgun (WGS) entry which is preliminary data.</text>
</comment>
<keyword evidence="2" id="KW-1133">Transmembrane helix</keyword>
<organism evidence="4 5">
    <name type="scientific">Vibrio splendidus</name>
    <dbReference type="NCBI Taxonomy" id="29497"/>
    <lineage>
        <taxon>Bacteria</taxon>
        <taxon>Pseudomonadati</taxon>
        <taxon>Pseudomonadota</taxon>
        <taxon>Gammaproteobacteria</taxon>
        <taxon>Vibrionales</taxon>
        <taxon>Vibrionaceae</taxon>
        <taxon>Vibrio</taxon>
    </lineage>
</organism>
<reference evidence="4 5" key="1">
    <citation type="submission" date="2024-06" db="EMBL/GenBank/DDBJ databases">
        <authorList>
            <person name="Steensen K."/>
            <person name="Seneca J."/>
            <person name="Bartlau N."/>
            <person name="Yu A.X."/>
            <person name="Polz M.F."/>
        </authorList>
    </citation>
    <scope>NUCLEOTIDE SEQUENCE [LARGE SCALE GENOMIC DNA]</scope>
    <source>
        <strain evidence="4 5">1F145</strain>
    </source>
</reference>